<dbReference type="STRING" id="983966.A0A1E4S950"/>
<evidence type="ECO:0000313" key="2">
    <source>
        <dbReference type="EMBL" id="ODV76047.1"/>
    </source>
</evidence>
<name>A0A1E4S950_CYBJN</name>
<dbReference type="AlphaFoldDB" id="A0A1E4S950"/>
<organism evidence="2 3">
    <name type="scientific">Cyberlindnera jadinii (strain ATCC 18201 / CBS 1600 / BCRC 20928 / JCM 3617 / NBRC 0987 / NRRL Y-1542)</name>
    <name type="common">Torula yeast</name>
    <name type="synonym">Candida utilis</name>
    <dbReference type="NCBI Taxonomy" id="983966"/>
    <lineage>
        <taxon>Eukaryota</taxon>
        <taxon>Fungi</taxon>
        <taxon>Dikarya</taxon>
        <taxon>Ascomycota</taxon>
        <taxon>Saccharomycotina</taxon>
        <taxon>Saccharomycetes</taxon>
        <taxon>Phaffomycetales</taxon>
        <taxon>Phaffomycetaceae</taxon>
        <taxon>Cyberlindnera</taxon>
    </lineage>
</organism>
<evidence type="ECO:0000313" key="3">
    <source>
        <dbReference type="Proteomes" id="UP000094389"/>
    </source>
</evidence>
<dbReference type="EMBL" id="KV453925">
    <property type="protein sequence ID" value="ODV76047.1"/>
    <property type="molecule type" value="Genomic_DNA"/>
</dbReference>
<evidence type="ECO:0008006" key="4">
    <source>
        <dbReference type="Google" id="ProtNLM"/>
    </source>
</evidence>
<dbReference type="RefSeq" id="XP_020073086.1">
    <property type="nucleotide sequence ID" value="XM_020217277.1"/>
</dbReference>
<dbReference type="OMA" id="LASWRDW"/>
<evidence type="ECO:0000256" key="1">
    <source>
        <dbReference type="SAM" id="MobiDB-lite"/>
    </source>
</evidence>
<proteinExistence type="predicted"/>
<reference evidence="2 3" key="1">
    <citation type="journal article" date="2016" name="Proc. Natl. Acad. Sci. U.S.A.">
        <title>Comparative genomics of biotechnologically important yeasts.</title>
        <authorList>
            <person name="Riley R."/>
            <person name="Haridas S."/>
            <person name="Wolfe K.H."/>
            <person name="Lopes M.R."/>
            <person name="Hittinger C.T."/>
            <person name="Goeker M."/>
            <person name="Salamov A.A."/>
            <person name="Wisecaver J.H."/>
            <person name="Long T.M."/>
            <person name="Calvey C.H."/>
            <person name="Aerts A.L."/>
            <person name="Barry K.W."/>
            <person name="Choi C."/>
            <person name="Clum A."/>
            <person name="Coughlan A.Y."/>
            <person name="Deshpande S."/>
            <person name="Douglass A.P."/>
            <person name="Hanson S.J."/>
            <person name="Klenk H.-P."/>
            <person name="LaButti K.M."/>
            <person name="Lapidus A."/>
            <person name="Lindquist E.A."/>
            <person name="Lipzen A.M."/>
            <person name="Meier-Kolthoff J.P."/>
            <person name="Ohm R.A."/>
            <person name="Otillar R.P."/>
            <person name="Pangilinan J.L."/>
            <person name="Peng Y."/>
            <person name="Rokas A."/>
            <person name="Rosa C.A."/>
            <person name="Scheuner C."/>
            <person name="Sibirny A.A."/>
            <person name="Slot J.C."/>
            <person name="Stielow J.B."/>
            <person name="Sun H."/>
            <person name="Kurtzman C.P."/>
            <person name="Blackwell M."/>
            <person name="Grigoriev I.V."/>
            <person name="Jeffries T.W."/>
        </authorList>
    </citation>
    <scope>NUCLEOTIDE SEQUENCE [LARGE SCALE GENOMIC DNA]</scope>
    <source>
        <strain evidence="3">ATCC 18201 / CBS 1600 / BCRC 20928 / JCM 3617 / NBRC 0987 / NRRL Y-1542</strain>
    </source>
</reference>
<dbReference type="Proteomes" id="UP000094389">
    <property type="component" value="Unassembled WGS sequence"/>
</dbReference>
<sequence length="566" mass="64378">MSLVYFHQQQGNFHTNRRELNIVNDHYSHYGNSVLVQSKSVLSSQRTRTSSSIISNAAVSPNTSRNSSRHAVKEFQPSDHDTVTDLTTETFKRQKLGYRSLLLTQADSKVKRFLNRLDTDTFSLFSSKSHSVQQPTTIGSLPVEILSMVISLVGDYKTTISCLYVSKQFNKAATPVVYSSPVLNSTYRVAQLVSSLKETGNGQWVKSLDLSHLEPGLIPDEDYKDDDNNSISSDHIEYALASWRDWKYKDDPLYGSNLLNSYTLSKSKSAISCDSNFSTASSFTSKIMTRLKSSDRELTRMGQRVKKMFKWKAKIKRNRSLISKKDHGTGQQTLYGDGADDSNIGITCSVKFQVKDMKNQPFSAGHPFTNKFLLKYANSKDLPIGYILLFIDLCPNLQSLNLSNLSLSDDFQIVYRKPNVNSLIESVIPAINTQSNDCGLQIDHYFSDRNIHFNDKHSHTEFHKLHDTDILVKLSQLESLRELSMCNLPWLNYRVIRGSFIQRSASMLNGTLKCVDFTNSGMVRDLRWAKEFTCDELDRYFQPETEPIIEEENEHDVLVRGIGMNY</sequence>
<gene>
    <name evidence="2" type="ORF">CYBJADRAFT_187775</name>
</gene>
<dbReference type="GeneID" id="30991673"/>
<keyword evidence="3" id="KW-1185">Reference proteome</keyword>
<accession>A0A1E4S950</accession>
<dbReference type="OrthoDB" id="5351126at2759"/>
<dbReference type="InterPro" id="IPR036047">
    <property type="entry name" value="F-box-like_dom_sf"/>
</dbReference>
<protein>
    <recommendedName>
        <fullName evidence="4">F-box domain-containing protein</fullName>
    </recommendedName>
</protein>
<feature type="region of interest" description="Disordered" evidence="1">
    <location>
        <begin position="58"/>
        <end position="78"/>
    </location>
</feature>
<dbReference type="SUPFAM" id="SSF81383">
    <property type="entry name" value="F-box domain"/>
    <property type="match status" value="1"/>
</dbReference>